<evidence type="ECO:0000313" key="1">
    <source>
        <dbReference type="EMBL" id="KAI8003956.1"/>
    </source>
</evidence>
<evidence type="ECO:0000313" key="2">
    <source>
        <dbReference type="Proteomes" id="UP001060215"/>
    </source>
</evidence>
<comment type="caution">
    <text evidence="1">The sequence shown here is derived from an EMBL/GenBank/DDBJ whole genome shotgun (WGS) entry which is preliminary data.</text>
</comment>
<dbReference type="Proteomes" id="UP001060215">
    <property type="component" value="Chromosome 9"/>
</dbReference>
<gene>
    <name evidence="1" type="ORF">LOK49_LG08G02628</name>
</gene>
<accession>A0ACC0GWR0</accession>
<reference evidence="1 2" key="1">
    <citation type="journal article" date="2022" name="Plant J.">
        <title>Chromosome-level genome of Camellia lanceoleosa provides a valuable resource for understanding genome evolution and self-incompatibility.</title>
        <authorList>
            <person name="Gong W."/>
            <person name="Xiao S."/>
            <person name="Wang L."/>
            <person name="Liao Z."/>
            <person name="Chang Y."/>
            <person name="Mo W."/>
            <person name="Hu G."/>
            <person name="Li W."/>
            <person name="Zhao G."/>
            <person name="Zhu H."/>
            <person name="Hu X."/>
            <person name="Ji K."/>
            <person name="Xiang X."/>
            <person name="Song Q."/>
            <person name="Yuan D."/>
            <person name="Jin S."/>
            <person name="Zhang L."/>
        </authorList>
    </citation>
    <scope>NUCLEOTIDE SEQUENCE [LARGE SCALE GENOMIC DNA]</scope>
    <source>
        <strain evidence="1">SQ_2022a</strain>
    </source>
</reference>
<name>A0ACC0GWR0_9ERIC</name>
<organism evidence="1 2">
    <name type="scientific">Camellia lanceoleosa</name>
    <dbReference type="NCBI Taxonomy" id="1840588"/>
    <lineage>
        <taxon>Eukaryota</taxon>
        <taxon>Viridiplantae</taxon>
        <taxon>Streptophyta</taxon>
        <taxon>Embryophyta</taxon>
        <taxon>Tracheophyta</taxon>
        <taxon>Spermatophyta</taxon>
        <taxon>Magnoliopsida</taxon>
        <taxon>eudicotyledons</taxon>
        <taxon>Gunneridae</taxon>
        <taxon>Pentapetalae</taxon>
        <taxon>asterids</taxon>
        <taxon>Ericales</taxon>
        <taxon>Theaceae</taxon>
        <taxon>Camellia</taxon>
    </lineage>
</organism>
<proteinExistence type="predicted"/>
<keyword evidence="1" id="KW-0238">DNA-binding</keyword>
<dbReference type="EMBL" id="CM045766">
    <property type="protein sequence ID" value="KAI8003956.1"/>
    <property type="molecule type" value="Genomic_DNA"/>
</dbReference>
<sequence>MVYIFGDNNSVLPQVCKDLKLMLRSFILLSGDIHFVYYTPINIRSVIVRDLSFNELYGDIPFSVSKLKQLEHLYDSERKEVSMASIGSGMSSTTNTGTRSMYIDRVTLSYITLT</sequence>
<keyword evidence="2" id="KW-1185">Reference proteome</keyword>
<protein>
    <submittedName>
        <fullName evidence="1">Replication protein A 70 kDa DNA-binding subunit B</fullName>
    </submittedName>
</protein>